<reference evidence="3 5" key="1">
    <citation type="submission" date="2016-09" db="EMBL/GenBank/DDBJ databases">
        <title>genome sequences of unsequenced Mycobacteria.</title>
        <authorList>
            <person name="Greninger A.L."/>
            <person name="Jerome K.R."/>
            <person name="Mcnair B."/>
            <person name="Wallis C."/>
            <person name="Fang F."/>
        </authorList>
    </citation>
    <scope>NUCLEOTIDE SEQUENCE [LARGE SCALE GENOMIC DNA]</scope>
    <source>
        <strain evidence="3 5">BM1</strain>
    </source>
</reference>
<dbReference type="PANTHER" id="PTHR33371">
    <property type="entry name" value="INTERMEMBRANE PHOSPHOLIPID TRANSPORT SYSTEM BINDING PROTEIN MLAD-RELATED"/>
    <property type="match status" value="1"/>
</dbReference>
<dbReference type="InterPro" id="IPR003399">
    <property type="entry name" value="Mce/MlaD"/>
</dbReference>
<evidence type="ECO:0000313" key="5">
    <source>
        <dbReference type="Proteomes" id="UP000191039"/>
    </source>
</evidence>
<feature type="domain" description="Mammalian cell entry C-terminal" evidence="2">
    <location>
        <begin position="115"/>
        <end position="301"/>
    </location>
</feature>
<dbReference type="OrthoDB" id="4516955at2"/>
<dbReference type="NCBIfam" id="TIGR00996">
    <property type="entry name" value="Mtu_fam_mce"/>
    <property type="match status" value="1"/>
</dbReference>
<evidence type="ECO:0000259" key="1">
    <source>
        <dbReference type="Pfam" id="PF02470"/>
    </source>
</evidence>
<evidence type="ECO:0000313" key="4">
    <source>
        <dbReference type="EMBL" id="PEG54220.1"/>
    </source>
</evidence>
<dbReference type="EMBL" id="MIJD01000001">
    <property type="protein sequence ID" value="OPE56378.1"/>
    <property type="molecule type" value="Genomic_DNA"/>
</dbReference>
<protein>
    <submittedName>
        <fullName evidence="3">Mammalian cell entry protein</fullName>
    </submittedName>
</protein>
<reference evidence="4 6" key="2">
    <citation type="submission" date="2017-10" db="EMBL/GenBank/DDBJ databases">
        <title>The new phylogeny of genus Mycobacterium.</title>
        <authorList>
            <person name="Tortoli E."/>
            <person name="Trovato A."/>
            <person name="Cirillo D.M."/>
        </authorList>
    </citation>
    <scope>NUCLEOTIDE SEQUENCE [LARGE SCALE GENOMIC DNA]</scope>
    <source>
        <strain evidence="4 6">IP141170001</strain>
    </source>
</reference>
<comment type="caution">
    <text evidence="3">The sequence shown here is derived from an EMBL/GenBank/DDBJ whole genome shotgun (WGS) entry which is preliminary data.</text>
</comment>
<accession>A0A1Q4HFV2</accession>
<evidence type="ECO:0000313" key="6">
    <source>
        <dbReference type="Proteomes" id="UP000220340"/>
    </source>
</evidence>
<dbReference type="InterPro" id="IPR024516">
    <property type="entry name" value="Mce_C"/>
</dbReference>
<dbReference type="STRING" id="1801.BRW64_09070"/>
<dbReference type="Proteomes" id="UP000191039">
    <property type="component" value="Unassembled WGS sequence"/>
</dbReference>
<organism evidence="3 5">
    <name type="scientific">Mycolicibacterium diernhoferi</name>
    <dbReference type="NCBI Taxonomy" id="1801"/>
    <lineage>
        <taxon>Bacteria</taxon>
        <taxon>Bacillati</taxon>
        <taxon>Actinomycetota</taxon>
        <taxon>Actinomycetes</taxon>
        <taxon>Mycobacteriales</taxon>
        <taxon>Mycobacteriaceae</taxon>
        <taxon>Mycolicibacterium</taxon>
    </lineage>
</organism>
<dbReference type="GO" id="GO:0005576">
    <property type="term" value="C:extracellular region"/>
    <property type="evidence" value="ECO:0007669"/>
    <property type="project" value="TreeGrafter"/>
</dbReference>
<proteinExistence type="predicted"/>
<sequence>MTRYSRTKVLATVLISTFVVGVGVLAHEVFLRPIRISVNFASAIGIYPGDDVRVLGVKVGRIAAIEPAGAHVRMTLEFDHDVPIPVDAEAIIVTQSLVAARYVQLTPAYGTTGSTMPDGAEIPLQRTAVPLEWDEVKAQLMRLATDLGPATSGEDTPLARFIDSTANAMQGNGAKLRHTLAELSALGRVLADGGGDIAEIIKGLHTFVDALRDSNVQIVEFQDRFAVLTGVLNDHRSSLGAALTDLSVAVGDIERFVGGAGDATAEQLQRLTEVTQILVDRKSDVENILHVTPNAIANGYNVYNPNSGAQVGAFVMNNFSDPVAFLCGSIAAVANVTSAETAKLCQQYLGPGLRQANFNYLPFPFNPYLGKAPDNLIYTDPALAPGGAGPVPPAAELPLPVSAHTGAIDNPFPAPGQAPPALIGPGPTAPHHLPAHPSPALYPGAPLPTLPTVVSNLPDLLLPAEGIR</sequence>
<dbReference type="PANTHER" id="PTHR33371:SF4">
    <property type="entry name" value="INTERMEMBRANE PHOSPHOLIPID TRANSPORT SYSTEM BINDING PROTEIN MLAD"/>
    <property type="match status" value="1"/>
</dbReference>
<evidence type="ECO:0000313" key="3">
    <source>
        <dbReference type="EMBL" id="OPE56378.1"/>
    </source>
</evidence>
<keyword evidence="6" id="KW-1185">Reference proteome</keyword>
<dbReference type="EMBL" id="PDCR01000014">
    <property type="protein sequence ID" value="PEG54220.1"/>
    <property type="molecule type" value="Genomic_DNA"/>
</dbReference>
<dbReference type="Pfam" id="PF11887">
    <property type="entry name" value="Mce4_CUP1"/>
    <property type="match status" value="1"/>
</dbReference>
<dbReference type="Pfam" id="PF02470">
    <property type="entry name" value="MlaD"/>
    <property type="match status" value="1"/>
</dbReference>
<dbReference type="Proteomes" id="UP000220340">
    <property type="component" value="Unassembled WGS sequence"/>
</dbReference>
<dbReference type="InterPro" id="IPR052336">
    <property type="entry name" value="MlaD_Phospholipid_Transporter"/>
</dbReference>
<dbReference type="AlphaFoldDB" id="A0A1Q4HFV2"/>
<feature type="domain" description="Mce/MlaD" evidence="1">
    <location>
        <begin position="33"/>
        <end position="107"/>
    </location>
</feature>
<dbReference type="RefSeq" id="WP_073855900.1">
    <property type="nucleotide sequence ID" value="NZ_BAAATC010000019.1"/>
</dbReference>
<evidence type="ECO:0000259" key="2">
    <source>
        <dbReference type="Pfam" id="PF11887"/>
    </source>
</evidence>
<name>A0A1Q4HFV2_9MYCO</name>
<gene>
    <name evidence="3" type="ORF">BV510_00180</name>
    <name evidence="4" type="ORF">CRI78_12835</name>
</gene>
<dbReference type="InterPro" id="IPR005693">
    <property type="entry name" value="Mce"/>
</dbReference>